<dbReference type="EMBL" id="LPDO01000040">
    <property type="protein sequence ID" value="KVT58010.1"/>
    <property type="molecule type" value="Genomic_DNA"/>
</dbReference>
<evidence type="ECO:0000256" key="1">
    <source>
        <dbReference type="SAM" id="MobiDB-lite"/>
    </source>
</evidence>
<organism evidence="2 3">
    <name type="scientific">Burkholderia ubonensis</name>
    <dbReference type="NCBI Taxonomy" id="101571"/>
    <lineage>
        <taxon>Bacteria</taxon>
        <taxon>Pseudomonadati</taxon>
        <taxon>Pseudomonadota</taxon>
        <taxon>Betaproteobacteria</taxon>
        <taxon>Burkholderiales</taxon>
        <taxon>Burkholderiaceae</taxon>
        <taxon>Burkholderia</taxon>
        <taxon>Burkholderia cepacia complex</taxon>
    </lineage>
</organism>
<dbReference type="AlphaFoldDB" id="A0AAW3NGA5"/>
<evidence type="ECO:0000313" key="2">
    <source>
        <dbReference type="EMBL" id="KVT58010.1"/>
    </source>
</evidence>
<comment type="caution">
    <text evidence="2">The sequence shown here is derived from an EMBL/GenBank/DDBJ whole genome shotgun (WGS) entry which is preliminary data.</text>
</comment>
<dbReference type="Proteomes" id="UP000056732">
    <property type="component" value="Unassembled WGS sequence"/>
</dbReference>
<accession>A0AAW3NGA5</accession>
<reference evidence="2 3" key="1">
    <citation type="submission" date="2015-11" db="EMBL/GenBank/DDBJ databases">
        <title>Expanding the genomic diversity of Burkholderia species for the development of highly accurate diagnostics.</title>
        <authorList>
            <person name="Sahl J."/>
            <person name="Keim P."/>
            <person name="Wagner D."/>
        </authorList>
    </citation>
    <scope>NUCLEOTIDE SEQUENCE [LARGE SCALE GENOMIC DNA]</scope>
    <source>
        <strain evidence="2 3">MSMB1137WGS</strain>
    </source>
</reference>
<name>A0AAW3NGA5_9BURK</name>
<sequence>MSEAQERRKAEAWETHHKESQEKSVKELQEMKRRLDTLDPSSPEYAALKVKYDEQYQAAEDFFMKYYES</sequence>
<protein>
    <submittedName>
        <fullName evidence="2">Uncharacterized protein</fullName>
    </submittedName>
</protein>
<evidence type="ECO:0000313" key="3">
    <source>
        <dbReference type="Proteomes" id="UP000056732"/>
    </source>
</evidence>
<feature type="region of interest" description="Disordered" evidence="1">
    <location>
        <begin position="1"/>
        <end position="27"/>
    </location>
</feature>
<proteinExistence type="predicted"/>
<gene>
    <name evidence="2" type="ORF">WK53_28595</name>
</gene>
<dbReference type="RefSeq" id="WP_059926916.1">
    <property type="nucleotide sequence ID" value="NZ_LPDO01000040.1"/>
</dbReference>